<evidence type="ECO:0000256" key="3">
    <source>
        <dbReference type="ARBA" id="ARBA00022688"/>
    </source>
</evidence>
<comment type="caution">
    <text evidence="8">The sequence shown here is derived from an EMBL/GenBank/DDBJ whole genome shotgun (WGS) entry which is preliminary data.</text>
</comment>
<protein>
    <recommendedName>
        <fullName evidence="7">COQ9 C-terminal domain-containing protein</fullName>
    </recommendedName>
</protein>
<proteinExistence type="inferred from homology"/>
<dbReference type="NCBIfam" id="TIGR02396">
    <property type="entry name" value="diverge_rpsU"/>
    <property type="match status" value="1"/>
</dbReference>
<dbReference type="InterPro" id="IPR012762">
    <property type="entry name" value="Ubiq_biosynth_COQ9"/>
</dbReference>
<dbReference type="PANTHER" id="PTHR21427:SF19">
    <property type="entry name" value="UBIQUINONE BIOSYNTHESIS PROTEIN COQ9, MITOCHONDRIAL"/>
    <property type="match status" value="1"/>
</dbReference>
<keyword evidence="3" id="KW-0831">Ubiquinone biosynthesis</keyword>
<evidence type="ECO:0000256" key="2">
    <source>
        <dbReference type="ARBA" id="ARBA00010766"/>
    </source>
</evidence>
<dbReference type="RefSeq" id="WP_189641018.1">
    <property type="nucleotide sequence ID" value="NZ_BMZF01000007.1"/>
</dbReference>
<sequence>MPNAKKTEQDHIAQTRIAMLGAAMAHVCFDGWSAQTFDMSVVDSGVDIGLAHQAFPRGAIDMALAYHRAGDQVMLDELASRDLSDLRFRDRIALAVKLRLQASDQEAVRRGMTLFALPQNAGDGAQALWGTVDAIWNALGDTSEDVNWYTKRGTLSAVYSATVLFWLGDTSDDKADTWAFLDRRIDNVMQFEKAKSNLSESVIGKGLAKVFGPVRKPQTSPPSDLPGYVRR</sequence>
<comment type="function">
    <text evidence="6">Membrane-associated protein that warps the membrane surface to access and bind aromatic isoprenes with high specificity, including ubiquinone (CoQ) isoprene intermediates and presents them directly to COQ7, therefore facilitating the COQ7-mediated hydroxylase step. Participates in the biosynthesis of coenzyme Q, also named ubiquinone, an essential lipid-soluble electron transporter for aerobic cellular respiration.</text>
</comment>
<evidence type="ECO:0000256" key="5">
    <source>
        <dbReference type="ARBA" id="ARBA00023121"/>
    </source>
</evidence>
<gene>
    <name evidence="8" type="ORF">GCM10008927_24560</name>
</gene>
<accession>A0ABQ3D4V1</accession>
<evidence type="ECO:0000313" key="9">
    <source>
        <dbReference type="Proteomes" id="UP000634455"/>
    </source>
</evidence>
<evidence type="ECO:0000256" key="4">
    <source>
        <dbReference type="ARBA" id="ARBA00022946"/>
    </source>
</evidence>
<dbReference type="Gene3D" id="1.10.357.10">
    <property type="entry name" value="Tetracycline Repressor, domain 2"/>
    <property type="match status" value="1"/>
</dbReference>
<evidence type="ECO:0000256" key="6">
    <source>
        <dbReference type="ARBA" id="ARBA00058104"/>
    </source>
</evidence>
<dbReference type="EMBL" id="BMZF01000007">
    <property type="protein sequence ID" value="GHA57858.1"/>
    <property type="molecule type" value="Genomic_DNA"/>
</dbReference>
<dbReference type="PANTHER" id="PTHR21427">
    <property type="entry name" value="UBIQUINONE BIOSYNTHESIS PROTEIN COQ9, MITOCHONDRIAL"/>
    <property type="match status" value="1"/>
</dbReference>
<keyword evidence="9" id="KW-1185">Reference proteome</keyword>
<name>A0ABQ3D4V1_9RHOB</name>
<comment type="similarity">
    <text evidence="2">Belongs to the COQ9 family.</text>
</comment>
<feature type="domain" description="COQ9 C-terminal" evidence="7">
    <location>
        <begin position="124"/>
        <end position="192"/>
    </location>
</feature>
<evidence type="ECO:0000256" key="1">
    <source>
        <dbReference type="ARBA" id="ARBA00004749"/>
    </source>
</evidence>
<reference evidence="9" key="1">
    <citation type="journal article" date="2019" name="Int. J. Syst. Evol. Microbiol.">
        <title>The Global Catalogue of Microorganisms (GCM) 10K type strain sequencing project: providing services to taxonomists for standard genome sequencing and annotation.</title>
        <authorList>
            <consortium name="The Broad Institute Genomics Platform"/>
            <consortium name="The Broad Institute Genome Sequencing Center for Infectious Disease"/>
            <person name="Wu L."/>
            <person name="Ma J."/>
        </authorList>
    </citation>
    <scope>NUCLEOTIDE SEQUENCE [LARGE SCALE GENOMIC DNA]</scope>
    <source>
        <strain evidence="9">KCTC 32465</strain>
    </source>
</reference>
<organism evidence="8 9">
    <name type="scientific">Paramylibacter ulvae</name>
    <dbReference type="NCBI Taxonomy" id="1651968"/>
    <lineage>
        <taxon>Bacteria</taxon>
        <taxon>Pseudomonadati</taxon>
        <taxon>Pseudomonadota</taxon>
        <taxon>Alphaproteobacteria</taxon>
        <taxon>Rhodobacterales</taxon>
        <taxon>Paracoccaceae</taxon>
        <taxon>Paramylibacter</taxon>
    </lineage>
</organism>
<evidence type="ECO:0000313" key="8">
    <source>
        <dbReference type="EMBL" id="GHA57858.1"/>
    </source>
</evidence>
<keyword evidence="4" id="KW-0809">Transit peptide</keyword>
<evidence type="ECO:0000259" key="7">
    <source>
        <dbReference type="Pfam" id="PF08511"/>
    </source>
</evidence>
<dbReference type="InterPro" id="IPR013718">
    <property type="entry name" value="COQ9_C"/>
</dbReference>
<keyword evidence="5" id="KW-0446">Lipid-binding</keyword>
<dbReference type="Proteomes" id="UP000634455">
    <property type="component" value="Unassembled WGS sequence"/>
</dbReference>
<comment type="pathway">
    <text evidence="1">Cofactor biosynthesis; ubiquinone biosynthesis.</text>
</comment>
<dbReference type="Pfam" id="PF08511">
    <property type="entry name" value="COQ9"/>
    <property type="match status" value="1"/>
</dbReference>